<protein>
    <submittedName>
        <fullName evidence="1">Uncharacterized protein</fullName>
    </submittedName>
</protein>
<evidence type="ECO:0000313" key="2">
    <source>
        <dbReference type="Proteomes" id="UP000054018"/>
    </source>
</evidence>
<dbReference type="STRING" id="765257.A0A0C9XFK9"/>
<accession>A0A0C9XFK9</accession>
<dbReference type="EMBL" id="KN834319">
    <property type="protein sequence ID" value="KIK11045.1"/>
    <property type="molecule type" value="Genomic_DNA"/>
</dbReference>
<name>A0A0C9XFK9_9AGAM</name>
<dbReference type="Proteomes" id="UP000054018">
    <property type="component" value="Unassembled WGS sequence"/>
</dbReference>
<gene>
    <name evidence="1" type="ORF">PISMIDRAFT_123437</name>
</gene>
<dbReference type="HOGENOM" id="CLU_006344_5_3_1"/>
<dbReference type="InterPro" id="IPR041078">
    <property type="entry name" value="Plavaka"/>
</dbReference>
<organism evidence="1 2">
    <name type="scientific">Pisolithus microcarpus 441</name>
    <dbReference type="NCBI Taxonomy" id="765257"/>
    <lineage>
        <taxon>Eukaryota</taxon>
        <taxon>Fungi</taxon>
        <taxon>Dikarya</taxon>
        <taxon>Basidiomycota</taxon>
        <taxon>Agaricomycotina</taxon>
        <taxon>Agaricomycetes</taxon>
        <taxon>Agaricomycetidae</taxon>
        <taxon>Boletales</taxon>
        <taxon>Sclerodermatineae</taxon>
        <taxon>Pisolithaceae</taxon>
        <taxon>Pisolithus</taxon>
    </lineage>
</organism>
<reference evidence="2" key="2">
    <citation type="submission" date="2015-01" db="EMBL/GenBank/DDBJ databases">
        <title>Evolutionary Origins and Diversification of the Mycorrhizal Mutualists.</title>
        <authorList>
            <consortium name="DOE Joint Genome Institute"/>
            <consortium name="Mycorrhizal Genomics Consortium"/>
            <person name="Kohler A."/>
            <person name="Kuo A."/>
            <person name="Nagy L.G."/>
            <person name="Floudas D."/>
            <person name="Copeland A."/>
            <person name="Barry K.W."/>
            <person name="Cichocki N."/>
            <person name="Veneault-Fourrey C."/>
            <person name="LaButti K."/>
            <person name="Lindquist E.A."/>
            <person name="Lipzen A."/>
            <person name="Lundell T."/>
            <person name="Morin E."/>
            <person name="Murat C."/>
            <person name="Riley R."/>
            <person name="Ohm R."/>
            <person name="Sun H."/>
            <person name="Tunlid A."/>
            <person name="Henrissat B."/>
            <person name="Grigoriev I.V."/>
            <person name="Hibbett D.S."/>
            <person name="Martin F."/>
        </authorList>
    </citation>
    <scope>NUCLEOTIDE SEQUENCE [LARGE SCALE GENOMIC DNA]</scope>
    <source>
        <strain evidence="2">441</strain>
    </source>
</reference>
<proteinExistence type="predicted"/>
<dbReference type="AlphaFoldDB" id="A0A0C9XFK9"/>
<dbReference type="Pfam" id="PF18759">
    <property type="entry name" value="Plavaka"/>
    <property type="match status" value="1"/>
</dbReference>
<keyword evidence="2" id="KW-1185">Reference proteome</keyword>
<sequence length="132" mass="15535">MPSIYPGGTTFMDWFFDNQYVTLRWQNLYYPFTSAGDWQLASWLLRSRLSMAAIDDFLSLQLVKQLPISFRSAKELRLHTEMLPSSPRWKSHTLLPQVPTKRKPIIYYRDPLECLQSLLSHPLFTSHISFIP</sequence>
<dbReference type="OrthoDB" id="2688393at2759"/>
<reference evidence="1 2" key="1">
    <citation type="submission" date="2014-04" db="EMBL/GenBank/DDBJ databases">
        <authorList>
            <consortium name="DOE Joint Genome Institute"/>
            <person name="Kuo A."/>
            <person name="Kohler A."/>
            <person name="Costa M.D."/>
            <person name="Nagy L.G."/>
            <person name="Floudas D."/>
            <person name="Copeland A."/>
            <person name="Barry K.W."/>
            <person name="Cichocki N."/>
            <person name="Veneault-Fourrey C."/>
            <person name="LaButti K."/>
            <person name="Lindquist E.A."/>
            <person name="Lipzen A."/>
            <person name="Lundell T."/>
            <person name="Morin E."/>
            <person name="Murat C."/>
            <person name="Sun H."/>
            <person name="Tunlid A."/>
            <person name="Henrissat B."/>
            <person name="Grigoriev I.V."/>
            <person name="Hibbett D.S."/>
            <person name="Martin F."/>
            <person name="Nordberg H.P."/>
            <person name="Cantor M.N."/>
            <person name="Hua S.X."/>
        </authorList>
    </citation>
    <scope>NUCLEOTIDE SEQUENCE [LARGE SCALE GENOMIC DNA]</scope>
    <source>
        <strain evidence="1 2">441</strain>
    </source>
</reference>
<evidence type="ECO:0000313" key="1">
    <source>
        <dbReference type="EMBL" id="KIK11045.1"/>
    </source>
</evidence>
<feature type="non-terminal residue" evidence="1">
    <location>
        <position position="132"/>
    </location>
</feature>